<sequence>MRLEYKKDLAAASDEHAVIVMDFSQNLTLPSVTSTPSQWYFLPLVNVHMFGIYYANKKIQYNYVYDESSWRT</sequence>
<name>A0A6A3HXQ7_9STRA</name>
<dbReference type="PANTHER" id="PTHR34415">
    <property type="entry name" value="INTEGRASE CATALYTIC DOMAIN-CONTAINING PROTEIN"/>
    <property type="match status" value="1"/>
</dbReference>
<protein>
    <submittedName>
        <fullName evidence="1">Uncharacterized protein</fullName>
    </submittedName>
</protein>
<reference evidence="1 2" key="1">
    <citation type="submission" date="2018-09" db="EMBL/GenBank/DDBJ databases">
        <title>Genomic investigation of the strawberry pathogen Phytophthora fragariae indicates pathogenicity is determined by transcriptional variation in three key races.</title>
        <authorList>
            <person name="Adams T.M."/>
            <person name="Armitage A.D."/>
            <person name="Sobczyk M.K."/>
            <person name="Bates H.J."/>
            <person name="Dunwell J.M."/>
            <person name="Nellist C.F."/>
            <person name="Harrison R.J."/>
        </authorList>
    </citation>
    <scope>NUCLEOTIDE SEQUENCE [LARGE SCALE GENOMIC DNA]</scope>
    <source>
        <strain evidence="1 2">SCRP249</strain>
    </source>
</reference>
<dbReference type="Proteomes" id="UP000429607">
    <property type="component" value="Unassembled WGS sequence"/>
</dbReference>
<accession>A0A6A3HXQ7</accession>
<comment type="caution">
    <text evidence="1">The sequence shown here is derived from an EMBL/GenBank/DDBJ whole genome shotgun (WGS) entry which is preliminary data.</text>
</comment>
<dbReference type="PANTHER" id="PTHR34415:SF1">
    <property type="entry name" value="INTEGRASE CATALYTIC DOMAIN-CONTAINING PROTEIN"/>
    <property type="match status" value="1"/>
</dbReference>
<evidence type="ECO:0000313" key="1">
    <source>
        <dbReference type="EMBL" id="KAE8974501.1"/>
    </source>
</evidence>
<evidence type="ECO:0000313" key="2">
    <source>
        <dbReference type="Proteomes" id="UP000429607"/>
    </source>
</evidence>
<dbReference type="EMBL" id="QXFV01003708">
    <property type="protein sequence ID" value="KAE8974501.1"/>
    <property type="molecule type" value="Genomic_DNA"/>
</dbReference>
<proteinExistence type="predicted"/>
<organism evidence="1 2">
    <name type="scientific">Phytophthora rubi</name>
    <dbReference type="NCBI Taxonomy" id="129364"/>
    <lineage>
        <taxon>Eukaryota</taxon>
        <taxon>Sar</taxon>
        <taxon>Stramenopiles</taxon>
        <taxon>Oomycota</taxon>
        <taxon>Peronosporomycetes</taxon>
        <taxon>Peronosporales</taxon>
        <taxon>Peronosporaceae</taxon>
        <taxon>Phytophthora</taxon>
    </lineage>
</organism>
<gene>
    <name evidence="1" type="ORF">PR001_g25972</name>
</gene>
<dbReference type="AlphaFoldDB" id="A0A6A3HXQ7"/>